<evidence type="ECO:0000313" key="2">
    <source>
        <dbReference type="Proteomes" id="UP001253193"/>
    </source>
</evidence>
<organism evidence="1 2">
    <name type="scientific">Vibrio parahaemolyticus</name>
    <dbReference type="NCBI Taxonomy" id="670"/>
    <lineage>
        <taxon>Bacteria</taxon>
        <taxon>Pseudomonadati</taxon>
        <taxon>Pseudomonadota</taxon>
        <taxon>Gammaproteobacteria</taxon>
        <taxon>Vibrionales</taxon>
        <taxon>Vibrionaceae</taxon>
        <taxon>Vibrio</taxon>
    </lineage>
</organism>
<dbReference type="AlphaFoldDB" id="A0AAW8Q0J8"/>
<dbReference type="EMBL" id="JAUHGG010000003">
    <property type="protein sequence ID" value="MDS1821346.1"/>
    <property type="molecule type" value="Genomic_DNA"/>
</dbReference>
<evidence type="ECO:0000313" key="1">
    <source>
        <dbReference type="EMBL" id="MDS1821346.1"/>
    </source>
</evidence>
<gene>
    <name evidence="1" type="ORF">QX249_11780</name>
</gene>
<comment type="caution">
    <text evidence="1">The sequence shown here is derived from an EMBL/GenBank/DDBJ whole genome shotgun (WGS) entry which is preliminary data.</text>
</comment>
<proteinExistence type="predicted"/>
<dbReference type="Proteomes" id="UP001253193">
    <property type="component" value="Unassembled WGS sequence"/>
</dbReference>
<dbReference type="RefSeq" id="WP_311020225.1">
    <property type="nucleotide sequence ID" value="NZ_JAUHGG010000003.1"/>
</dbReference>
<reference evidence="1" key="1">
    <citation type="submission" date="2023-06" db="EMBL/GenBank/DDBJ databases">
        <title>Genomic Diversity of Vibrio spp. and Metagenomic Analysis of Pathogens in Florida Gulf Coastal Waters Following Hurricane Ian.</title>
        <authorList>
            <person name="Brumfield K.D."/>
        </authorList>
    </citation>
    <scope>NUCLEOTIDE SEQUENCE</scope>
    <source>
        <strain evidence="1">WBS2B-138</strain>
    </source>
</reference>
<protein>
    <submittedName>
        <fullName evidence="1">Uncharacterized protein</fullName>
    </submittedName>
</protein>
<accession>A0AAW8Q0J8</accession>
<name>A0AAW8Q0J8_VIBPH</name>
<sequence>MERISFAQILEKFGREPDFRFSATQEELDYDRENCGDMALEYVSYYRDQALGGCIAYGRYGDDEWMVNPNPRYIIKRLMDVSLRRSQSSGKNSINAHIETSIMGDRSVIIHRKFGDHVIEQKYCTFHYHPHLTDNATTLNLATQMAHSLGHSGEVPQKPSENPLLGDIPVSLSNLLMEISLKYGKTNERGQLLSGDEQCPLINAALLHTSNRNA</sequence>